<evidence type="ECO:0000256" key="1">
    <source>
        <dbReference type="ARBA" id="ARBA00004141"/>
    </source>
</evidence>
<feature type="transmembrane region" description="Helical" evidence="8">
    <location>
        <begin position="170"/>
        <end position="191"/>
    </location>
</feature>
<dbReference type="EMBL" id="JAPUFD010000013">
    <property type="protein sequence ID" value="MDI1491116.1"/>
    <property type="molecule type" value="Genomic_DNA"/>
</dbReference>
<dbReference type="InterPro" id="IPR011701">
    <property type="entry name" value="MFS"/>
</dbReference>
<feature type="transmembrane region" description="Helical" evidence="8">
    <location>
        <begin position="234"/>
        <end position="253"/>
    </location>
</feature>
<feature type="transmembrane region" description="Helical" evidence="8">
    <location>
        <begin position="203"/>
        <end position="228"/>
    </location>
</feature>
<evidence type="ECO:0000256" key="7">
    <source>
        <dbReference type="SAM" id="MobiDB-lite"/>
    </source>
</evidence>
<accession>A0AA43TTN2</accession>
<feature type="compositionally biased region" description="Basic and acidic residues" evidence="7">
    <location>
        <begin position="55"/>
        <end position="67"/>
    </location>
</feature>
<keyword evidence="11" id="KW-1185">Reference proteome</keyword>
<dbReference type="GO" id="GO:0005886">
    <property type="term" value="C:plasma membrane"/>
    <property type="evidence" value="ECO:0007669"/>
    <property type="project" value="TreeGrafter"/>
</dbReference>
<proteinExistence type="inferred from homology"/>
<feature type="transmembrane region" description="Helical" evidence="8">
    <location>
        <begin position="117"/>
        <end position="137"/>
    </location>
</feature>
<keyword evidence="4 8" id="KW-0812">Transmembrane</keyword>
<dbReference type="FunFam" id="1.20.1250.20:FF:000429">
    <property type="entry name" value="MFS drug efflux transporter, putative"/>
    <property type="match status" value="1"/>
</dbReference>
<feature type="transmembrane region" description="Helical" evidence="8">
    <location>
        <begin position="469"/>
        <end position="493"/>
    </location>
</feature>
<name>A0AA43TTN2_9LECA</name>
<dbReference type="Pfam" id="PF07690">
    <property type="entry name" value="MFS_1"/>
    <property type="match status" value="1"/>
</dbReference>
<evidence type="ECO:0000259" key="9">
    <source>
        <dbReference type="PROSITE" id="PS50850"/>
    </source>
</evidence>
<feature type="transmembrane region" description="Helical" evidence="8">
    <location>
        <begin position="274"/>
        <end position="293"/>
    </location>
</feature>
<evidence type="ECO:0000256" key="4">
    <source>
        <dbReference type="ARBA" id="ARBA00022692"/>
    </source>
</evidence>
<organism evidence="10 11">
    <name type="scientific">Ramalina farinacea</name>
    <dbReference type="NCBI Taxonomy" id="258253"/>
    <lineage>
        <taxon>Eukaryota</taxon>
        <taxon>Fungi</taxon>
        <taxon>Dikarya</taxon>
        <taxon>Ascomycota</taxon>
        <taxon>Pezizomycotina</taxon>
        <taxon>Lecanoromycetes</taxon>
        <taxon>OSLEUM clade</taxon>
        <taxon>Lecanoromycetidae</taxon>
        <taxon>Lecanorales</taxon>
        <taxon>Lecanorineae</taxon>
        <taxon>Ramalinaceae</taxon>
        <taxon>Ramalina</taxon>
    </lineage>
</organism>
<feature type="compositionally biased region" description="Low complexity" evidence="7">
    <location>
        <begin position="38"/>
        <end position="48"/>
    </location>
</feature>
<dbReference type="PANTHER" id="PTHR23501:SF12">
    <property type="entry name" value="MAJOR FACILITATOR SUPERFAMILY (MFS) PROFILE DOMAIN-CONTAINING PROTEIN-RELATED"/>
    <property type="match status" value="1"/>
</dbReference>
<protein>
    <recommendedName>
        <fullName evidence="9">Major facilitator superfamily (MFS) profile domain-containing protein</fullName>
    </recommendedName>
</protein>
<feature type="transmembrane region" description="Helical" evidence="8">
    <location>
        <begin position="346"/>
        <end position="371"/>
    </location>
</feature>
<keyword evidence="5 8" id="KW-1133">Transmembrane helix</keyword>
<dbReference type="InterPro" id="IPR036259">
    <property type="entry name" value="MFS_trans_sf"/>
</dbReference>
<gene>
    <name evidence="10" type="ORF">OHK93_002322</name>
</gene>
<keyword evidence="6 8" id="KW-0472">Membrane</keyword>
<dbReference type="SUPFAM" id="SSF103473">
    <property type="entry name" value="MFS general substrate transporter"/>
    <property type="match status" value="1"/>
</dbReference>
<feature type="transmembrane region" description="Helical" evidence="8">
    <location>
        <begin position="410"/>
        <end position="429"/>
    </location>
</feature>
<evidence type="ECO:0000256" key="8">
    <source>
        <dbReference type="SAM" id="Phobius"/>
    </source>
</evidence>
<dbReference type="Proteomes" id="UP001161017">
    <property type="component" value="Unassembled WGS sequence"/>
</dbReference>
<feature type="domain" description="Major facilitator superfamily (MFS) profile" evidence="9">
    <location>
        <begin position="80"/>
        <end position="574"/>
    </location>
</feature>
<feature type="transmembrane region" description="Helical" evidence="8">
    <location>
        <begin position="551"/>
        <end position="569"/>
    </location>
</feature>
<feature type="transmembrane region" description="Helical" evidence="8">
    <location>
        <begin position="77"/>
        <end position="97"/>
    </location>
</feature>
<keyword evidence="3" id="KW-0813">Transport</keyword>
<evidence type="ECO:0000313" key="10">
    <source>
        <dbReference type="EMBL" id="MDI1491116.1"/>
    </source>
</evidence>
<dbReference type="Gene3D" id="1.20.1250.20">
    <property type="entry name" value="MFS general substrate transporter like domains"/>
    <property type="match status" value="1"/>
</dbReference>
<evidence type="ECO:0000256" key="2">
    <source>
        <dbReference type="ARBA" id="ARBA00007520"/>
    </source>
</evidence>
<feature type="transmembrane region" description="Helical" evidence="8">
    <location>
        <begin position="377"/>
        <end position="398"/>
    </location>
</feature>
<feature type="region of interest" description="Disordered" evidence="7">
    <location>
        <begin position="1"/>
        <end position="67"/>
    </location>
</feature>
<dbReference type="GO" id="GO:0022857">
    <property type="term" value="F:transmembrane transporter activity"/>
    <property type="evidence" value="ECO:0007669"/>
    <property type="project" value="InterPro"/>
</dbReference>
<evidence type="ECO:0000256" key="5">
    <source>
        <dbReference type="ARBA" id="ARBA00022989"/>
    </source>
</evidence>
<comment type="subcellular location">
    <subcellularLocation>
        <location evidence="1">Membrane</location>
        <topology evidence="1">Multi-pass membrane protein</topology>
    </subcellularLocation>
</comment>
<reference evidence="10" key="1">
    <citation type="journal article" date="2023" name="Genome Biol. Evol.">
        <title>First Whole Genome Sequence and Flow Cytometry Genome Size Data for the Lichen-Forming Fungus Ramalina farinacea (Ascomycota).</title>
        <authorList>
            <person name="Llewellyn T."/>
            <person name="Mian S."/>
            <person name="Hill R."/>
            <person name="Leitch I.J."/>
            <person name="Gaya E."/>
        </authorList>
    </citation>
    <scope>NUCLEOTIDE SEQUENCE</scope>
    <source>
        <strain evidence="10">LIQ254RAFAR</strain>
    </source>
</reference>
<dbReference type="AlphaFoldDB" id="A0AA43TTN2"/>
<feature type="transmembrane region" description="Helical" evidence="8">
    <location>
        <begin position="305"/>
        <end position="325"/>
    </location>
</feature>
<dbReference type="InterPro" id="IPR020846">
    <property type="entry name" value="MFS_dom"/>
</dbReference>
<dbReference type="PROSITE" id="PS50850">
    <property type="entry name" value="MFS"/>
    <property type="match status" value="1"/>
</dbReference>
<evidence type="ECO:0000313" key="11">
    <source>
        <dbReference type="Proteomes" id="UP001161017"/>
    </source>
</evidence>
<dbReference type="CDD" id="cd17502">
    <property type="entry name" value="MFS_Azr1_MDR_like"/>
    <property type="match status" value="1"/>
</dbReference>
<comment type="similarity">
    <text evidence="2">Belongs to the major facilitator superfamily. TCR/Tet family.</text>
</comment>
<feature type="transmembrane region" description="Helical" evidence="8">
    <location>
        <begin position="441"/>
        <end position="462"/>
    </location>
</feature>
<dbReference type="PANTHER" id="PTHR23501">
    <property type="entry name" value="MAJOR FACILITATOR SUPERFAMILY"/>
    <property type="match status" value="1"/>
</dbReference>
<comment type="caution">
    <text evidence="10">The sequence shown here is derived from an EMBL/GenBank/DDBJ whole genome shotgun (WGS) entry which is preliminary data.</text>
</comment>
<feature type="transmembrane region" description="Helical" evidence="8">
    <location>
        <begin position="144"/>
        <end position="164"/>
    </location>
</feature>
<evidence type="ECO:0000256" key="3">
    <source>
        <dbReference type="ARBA" id="ARBA00022448"/>
    </source>
</evidence>
<sequence length="581" mass="61643">MAEKTSETAPAVSDHTETPNLVGEAISPDTHEKGLIKSSSPAASSSTSENGDAAALEKAEQAVEEPKSPRDIHGVKWALAVVSILAVTFLFALDNTIVADVQPAIVERFGDVNKLPWLSVAFLVAAAGTNLVWGKLFAQFDAKVLYLITVFMFEAGSAICGAANKMDVLIFGRAFAGLGGVGMYAGVMTLLSVFTTEHERPMYIGLTGVTWGLGTVLGPIIGGAFTVSSAGWRWSFYINLCVGAAMAPAWFFLLPRFDPRPGVPIMERFKKIDYVGTVLICGAYVSGVFAIDFGGSLYPWDSGRVIALFCVSGVLFITFGIQQTFTIFTDVDNRIFPVQFLRHKSMLIMFSAAACGSTATFLPIYFIPLFFQFTRSASALSAGVHLLPFVAVLVVFCVANGGIMSATGYYMPWFLFGAILTVIGDALLYTVDADSSTSRVYGYSVLSGIGAGAFVQAAFSVAQAKVDPIYIPVAIGFITCGQVGGATISLAIANAVFLNGSTKGISAVLPQESIKNIQGAVAGVSSAFFESLDEQTRDSVVNVIVDNMKKVYILGMTAGALLAVLSIFMKREKLFMKPGAA</sequence>
<evidence type="ECO:0000256" key="6">
    <source>
        <dbReference type="ARBA" id="ARBA00023136"/>
    </source>
</evidence>